<evidence type="ECO:0000256" key="3">
    <source>
        <dbReference type="ARBA" id="ARBA00022946"/>
    </source>
</evidence>
<dbReference type="RefSeq" id="WP_013759314.1">
    <property type="nucleotide sequence ID" value="NC_015500.1"/>
</dbReference>
<dbReference type="SUPFAM" id="SSF51445">
    <property type="entry name" value="(Trans)glycosidases"/>
    <property type="match status" value="1"/>
</dbReference>
<dbReference type="Pfam" id="PF02922">
    <property type="entry name" value="CBM_48"/>
    <property type="match status" value="1"/>
</dbReference>
<dbReference type="CDD" id="cd11326">
    <property type="entry name" value="AmyAc_Glg_debranch"/>
    <property type="match status" value="1"/>
</dbReference>
<dbReference type="GO" id="GO:0005980">
    <property type="term" value="P:glycogen catabolic process"/>
    <property type="evidence" value="ECO:0007669"/>
    <property type="project" value="InterPro"/>
</dbReference>
<dbReference type="Proteomes" id="UP000006546">
    <property type="component" value="Chromosome"/>
</dbReference>
<keyword evidence="2 7" id="KW-0378">Hydrolase</keyword>
<dbReference type="Pfam" id="PF21331">
    <property type="entry name" value="Isoamylase_C"/>
    <property type="match status" value="1"/>
</dbReference>
<dbReference type="InterPro" id="IPR017853">
    <property type="entry name" value="GH"/>
</dbReference>
<dbReference type="KEGG" id="tbe:Trebr_2200"/>
<evidence type="ECO:0000256" key="2">
    <source>
        <dbReference type="ARBA" id="ARBA00022801"/>
    </source>
</evidence>
<dbReference type="AlphaFoldDB" id="F4LL38"/>
<dbReference type="PANTHER" id="PTHR43002">
    <property type="entry name" value="GLYCOGEN DEBRANCHING ENZYME"/>
    <property type="match status" value="1"/>
</dbReference>
<protein>
    <submittedName>
        <fullName evidence="7">Glycogen debranching enzyme GlgX</fullName>
        <ecNumber evidence="7">3.2.1.68</ecNumber>
    </submittedName>
</protein>
<feature type="domain" description="Glycosyl hydrolase family 13 catalytic" evidence="6">
    <location>
        <begin position="171"/>
        <end position="584"/>
    </location>
</feature>
<feature type="region of interest" description="Disordered" evidence="5">
    <location>
        <begin position="478"/>
        <end position="501"/>
    </location>
</feature>
<dbReference type="Pfam" id="PF00128">
    <property type="entry name" value="Alpha-amylase"/>
    <property type="match status" value="1"/>
</dbReference>
<dbReference type="InterPro" id="IPR013783">
    <property type="entry name" value="Ig-like_fold"/>
</dbReference>
<dbReference type="Gene3D" id="2.60.40.10">
    <property type="entry name" value="Immunoglobulins"/>
    <property type="match status" value="1"/>
</dbReference>
<sequence length="714" mass="81517">MDSIKVHPGRPMPYGATPVRDGINFSVFSRNGTSVILDIFKKPEDSEPYFSYEFDPVVNRTGDMWHVRLEGVETGALYLYRVDGPFAPENGHRFNKNHYLLDPYAKALTDMSIFANLPKDYAAPIDKLDVEFGKRRSARHFPKCIVIDDADFDWQGDQPLNYKLKNCVLYETHLKGFTASPTSAVAHPGTYRGMTEKIPYLKSLGITSVELMPIQEFDEFENANTNPRTGKRLKNHWGYSTISFFAPKTSYAADRTPGGAVREFKEMVREMHKNGLEVILDIVFNHTAEGNEHGLTLNFRGFDNSIYYILEDKHKQYYKNFSGCGNTVNCNHPVVRSFIIDCLRYWVIEMHVDGFRFDLASILGRDRNGNLIKEPPVLERIAEDPILGRTKIIAEAWDAGGAYQVGTFPGGRWAEWNDRFRDEIRRFWRGDDFLCTAAATRMTGSADLYQDDGRKPYHSVNFITSHDGFTLNDLVSYNGKHNEENGEHNRDGSDNNSSYNYGYEGPTANKAIEGIRTRQVKNMLLTLLLSQGTPMLLSGDEFRRTQGGNNNAYCQDNELSWLNWTNQETYAEIVTFLRKAIHTRLTHPVFRRPDFFEGQDHSANLLPDINWFASDGKTPDWSQLNHFLAFRLDGSKAEIFADRDDNDFFIMCNTGATDMTVKTPSLNKGKKWYRFIDTSVPAPNDFTDHGSEELLEEQKTYILPARTMAVLLGK</sequence>
<feature type="compositionally biased region" description="Basic and acidic residues" evidence="5">
    <location>
        <begin position="480"/>
        <end position="493"/>
    </location>
</feature>
<dbReference type="EMBL" id="CP002696">
    <property type="protein sequence ID" value="AEE17612.1"/>
    <property type="molecule type" value="Genomic_DNA"/>
</dbReference>
<evidence type="ECO:0000313" key="8">
    <source>
        <dbReference type="Proteomes" id="UP000006546"/>
    </source>
</evidence>
<dbReference type="NCBIfam" id="TIGR02100">
    <property type="entry name" value="glgX_debranch"/>
    <property type="match status" value="1"/>
</dbReference>
<dbReference type="InterPro" id="IPR048644">
    <property type="entry name" value="Isoamylase_C"/>
</dbReference>
<evidence type="ECO:0000256" key="1">
    <source>
        <dbReference type="ARBA" id="ARBA00008061"/>
    </source>
</evidence>
<dbReference type="GO" id="GO:0019156">
    <property type="term" value="F:isoamylase activity"/>
    <property type="evidence" value="ECO:0007669"/>
    <property type="project" value="UniProtKB-EC"/>
</dbReference>
<dbReference type="GO" id="GO:0004135">
    <property type="term" value="F:amylo-alpha-1,6-glucosidase activity"/>
    <property type="evidence" value="ECO:0007669"/>
    <property type="project" value="InterPro"/>
</dbReference>
<dbReference type="InterPro" id="IPR044505">
    <property type="entry name" value="GlgX_Isoamylase_N_E_set"/>
</dbReference>
<dbReference type="EC" id="3.2.1.68" evidence="7"/>
<dbReference type="SUPFAM" id="SSF81296">
    <property type="entry name" value="E set domains"/>
    <property type="match status" value="1"/>
</dbReference>
<dbReference type="OrthoDB" id="9761875at2"/>
<dbReference type="eggNOG" id="COG1523">
    <property type="taxonomic scope" value="Bacteria"/>
</dbReference>
<dbReference type="Gene3D" id="2.60.40.1180">
    <property type="entry name" value="Golgi alpha-mannosidase II"/>
    <property type="match status" value="1"/>
</dbReference>
<evidence type="ECO:0000313" key="7">
    <source>
        <dbReference type="EMBL" id="AEE17612.1"/>
    </source>
</evidence>
<dbReference type="CDD" id="cd02856">
    <property type="entry name" value="E_set_GDE_Isoamylase_N"/>
    <property type="match status" value="1"/>
</dbReference>
<name>F4LL38_TREBD</name>
<organism evidence="7 8">
    <name type="scientific">Treponema brennaborense (strain DSM 12168 / CIP 105900 / DD5/3)</name>
    <dbReference type="NCBI Taxonomy" id="906968"/>
    <lineage>
        <taxon>Bacteria</taxon>
        <taxon>Pseudomonadati</taxon>
        <taxon>Spirochaetota</taxon>
        <taxon>Spirochaetia</taxon>
        <taxon>Spirochaetales</taxon>
        <taxon>Treponemataceae</taxon>
        <taxon>Treponema</taxon>
    </lineage>
</organism>
<dbReference type="InterPro" id="IPR013780">
    <property type="entry name" value="Glyco_hydro_b"/>
</dbReference>
<dbReference type="STRING" id="906968.Trebr_2200"/>
<reference evidence="8" key="1">
    <citation type="submission" date="2011-04" db="EMBL/GenBank/DDBJ databases">
        <title>The complete genome of Treponema brennaborense DSM 12168.</title>
        <authorList>
            <person name="Lucas S."/>
            <person name="Han J."/>
            <person name="Lapidus A."/>
            <person name="Bruce D."/>
            <person name="Goodwin L."/>
            <person name="Pitluck S."/>
            <person name="Peters L."/>
            <person name="Kyrpides N."/>
            <person name="Mavromatis K."/>
            <person name="Ivanova N."/>
            <person name="Mikhailova N."/>
            <person name="Pagani I."/>
            <person name="Teshima H."/>
            <person name="Detter J.C."/>
            <person name="Tapia R."/>
            <person name="Han C."/>
            <person name="Land M."/>
            <person name="Hauser L."/>
            <person name="Markowitz V."/>
            <person name="Cheng J.-F."/>
            <person name="Hugenholtz P."/>
            <person name="Woyke T."/>
            <person name="Wu D."/>
            <person name="Gronow S."/>
            <person name="Wellnitz S."/>
            <person name="Brambilla E."/>
            <person name="Klenk H.-P."/>
            <person name="Eisen J.A."/>
        </authorList>
    </citation>
    <scope>NUCLEOTIDE SEQUENCE [LARGE SCALE GENOMIC DNA]</scope>
    <source>
        <strain evidence="8">DSM 12168 / CIP 105900 / DD5/3</strain>
    </source>
</reference>
<dbReference type="InterPro" id="IPR006047">
    <property type="entry name" value="GH13_cat_dom"/>
</dbReference>
<accession>F4LL38</accession>
<dbReference type="InterPro" id="IPR011837">
    <property type="entry name" value="Glycogen_debranch_GlgX"/>
</dbReference>
<comment type="similarity">
    <text evidence="1">Belongs to the glycosyl hydrolase 13 family.</text>
</comment>
<dbReference type="SMART" id="SM00642">
    <property type="entry name" value="Aamy"/>
    <property type="match status" value="1"/>
</dbReference>
<keyword evidence="4 7" id="KW-0326">Glycosidase</keyword>
<dbReference type="InterPro" id="IPR004193">
    <property type="entry name" value="Glyco_hydro_13_N"/>
</dbReference>
<dbReference type="FunFam" id="3.20.20.80:FF:000054">
    <property type="entry name" value="Glycogen debranching enzyme"/>
    <property type="match status" value="1"/>
</dbReference>
<proteinExistence type="inferred from homology"/>
<evidence type="ECO:0000256" key="4">
    <source>
        <dbReference type="ARBA" id="ARBA00023295"/>
    </source>
</evidence>
<dbReference type="SUPFAM" id="SSF51011">
    <property type="entry name" value="Glycosyl hydrolase domain"/>
    <property type="match status" value="1"/>
</dbReference>
<evidence type="ECO:0000256" key="5">
    <source>
        <dbReference type="SAM" id="MobiDB-lite"/>
    </source>
</evidence>
<evidence type="ECO:0000259" key="6">
    <source>
        <dbReference type="SMART" id="SM00642"/>
    </source>
</evidence>
<gene>
    <name evidence="7" type="ordered locus">Trebr_2200</name>
</gene>
<dbReference type="HOGENOM" id="CLU_011725_1_1_12"/>
<keyword evidence="3" id="KW-0809">Transit peptide</keyword>
<dbReference type="InterPro" id="IPR014756">
    <property type="entry name" value="Ig_E-set"/>
</dbReference>
<keyword evidence="8" id="KW-1185">Reference proteome</keyword>
<dbReference type="Gene3D" id="3.20.20.80">
    <property type="entry name" value="Glycosidases"/>
    <property type="match status" value="1"/>
</dbReference>